<keyword evidence="4" id="KW-1185">Reference proteome</keyword>
<feature type="coiled-coil region" evidence="1">
    <location>
        <begin position="128"/>
        <end position="155"/>
    </location>
</feature>
<dbReference type="PANTHER" id="PTHR46667:SF6">
    <property type="entry name" value="OS01G0185100 PROTEIN"/>
    <property type="match status" value="1"/>
</dbReference>
<dbReference type="OMA" id="VVESNIC"/>
<organism evidence="3 4">
    <name type="scientific">Arabis alpina</name>
    <name type="common">Alpine rock-cress</name>
    <dbReference type="NCBI Taxonomy" id="50452"/>
    <lineage>
        <taxon>Eukaryota</taxon>
        <taxon>Viridiplantae</taxon>
        <taxon>Streptophyta</taxon>
        <taxon>Embryophyta</taxon>
        <taxon>Tracheophyta</taxon>
        <taxon>Spermatophyta</taxon>
        <taxon>Magnoliopsida</taxon>
        <taxon>eudicotyledons</taxon>
        <taxon>Gunneridae</taxon>
        <taxon>Pentapetalae</taxon>
        <taxon>rosids</taxon>
        <taxon>malvids</taxon>
        <taxon>Brassicales</taxon>
        <taxon>Brassicaceae</taxon>
        <taxon>Arabideae</taxon>
        <taxon>Arabis</taxon>
    </lineage>
</organism>
<evidence type="ECO:0000313" key="4">
    <source>
        <dbReference type="Proteomes" id="UP000029120"/>
    </source>
</evidence>
<reference evidence="4" key="1">
    <citation type="journal article" date="2015" name="Nat. Plants">
        <title>Genome expansion of Arabis alpina linked with retrotransposition and reduced symmetric DNA methylation.</title>
        <authorList>
            <person name="Willing E.M."/>
            <person name="Rawat V."/>
            <person name="Mandakova T."/>
            <person name="Maumus F."/>
            <person name="James G.V."/>
            <person name="Nordstroem K.J."/>
            <person name="Becker C."/>
            <person name="Warthmann N."/>
            <person name="Chica C."/>
            <person name="Szarzynska B."/>
            <person name="Zytnicki M."/>
            <person name="Albani M.C."/>
            <person name="Kiefer C."/>
            <person name="Bergonzi S."/>
            <person name="Castaings L."/>
            <person name="Mateos J.L."/>
            <person name="Berns M.C."/>
            <person name="Bujdoso N."/>
            <person name="Piofczyk T."/>
            <person name="de Lorenzo L."/>
            <person name="Barrero-Sicilia C."/>
            <person name="Mateos I."/>
            <person name="Piednoel M."/>
            <person name="Hagmann J."/>
            <person name="Chen-Min-Tao R."/>
            <person name="Iglesias-Fernandez R."/>
            <person name="Schuster S.C."/>
            <person name="Alonso-Blanco C."/>
            <person name="Roudier F."/>
            <person name="Carbonero P."/>
            <person name="Paz-Ares J."/>
            <person name="Davis S.J."/>
            <person name="Pecinka A."/>
            <person name="Quesneville H."/>
            <person name="Colot V."/>
            <person name="Lysak M.A."/>
            <person name="Weigel D."/>
            <person name="Coupland G."/>
            <person name="Schneeberger K."/>
        </authorList>
    </citation>
    <scope>NUCLEOTIDE SEQUENCE [LARGE SCALE GENOMIC DNA]</scope>
    <source>
        <strain evidence="4">cv. Pajares</strain>
    </source>
</reference>
<dbReference type="Gramene" id="KFK37043">
    <property type="protein sequence ID" value="KFK37043"/>
    <property type="gene ID" value="AALP_AA4G205100"/>
</dbReference>
<feature type="domain" description="DUF1664" evidence="2">
    <location>
        <begin position="95"/>
        <end position="216"/>
    </location>
</feature>
<evidence type="ECO:0000313" key="3">
    <source>
        <dbReference type="EMBL" id="KFK37043.1"/>
    </source>
</evidence>
<dbReference type="AlphaFoldDB" id="A0A087H4J1"/>
<accession>A0A087H4J1</accession>
<dbReference type="EMBL" id="CM002872">
    <property type="protein sequence ID" value="KFK37043.1"/>
    <property type="molecule type" value="Genomic_DNA"/>
</dbReference>
<dbReference type="Pfam" id="PF07889">
    <property type="entry name" value="DUF1664"/>
    <property type="match status" value="1"/>
</dbReference>
<dbReference type="OrthoDB" id="544175at2759"/>
<dbReference type="InterPro" id="IPR012458">
    <property type="entry name" value="DUF1664"/>
</dbReference>
<keyword evidence="1" id="KW-0175">Coiled coil</keyword>
<dbReference type="eggNOG" id="ENOG502QRN8">
    <property type="taxonomic scope" value="Eukaryota"/>
</dbReference>
<name>A0A087H4J1_ARAAL</name>
<dbReference type="PANTHER" id="PTHR46667">
    <property type="entry name" value="OS05G0182700 PROTEIN"/>
    <property type="match status" value="1"/>
</dbReference>
<dbReference type="Proteomes" id="UP000029120">
    <property type="component" value="Chromosome 4"/>
</dbReference>
<evidence type="ECO:0000259" key="2">
    <source>
        <dbReference type="Pfam" id="PF07889"/>
    </source>
</evidence>
<sequence>MAMQSGIGLSRIVLLAGAGYTGTIMMQNGKLSDLLGELLSLVKGLEKSEDVSEGGDSDALIASQVRLLSMEVRQLASSRQITVMDGVGVSNAANLQALALPAAALGAIGYGYMRWKGISFSDLMYVTKANMAKAVANLTKNLEQVSETLAGVKRHLMQKIQSVDDKVEMQNELTKETNYQVTLVREDMNSIEMQMESLKNFIAELDGQIDMVQDKQDVTNVYMLNLYNYFGGKTTKLPEIGQLQLPVKQRKGQLQLPVNQRARNLLPDVESKGLKNFAEVLFEGNDAEGTTTVKQIGSRKVIENSRPLLSRASLTIC</sequence>
<protein>
    <recommendedName>
        <fullName evidence="2">DUF1664 domain-containing protein</fullName>
    </recommendedName>
</protein>
<evidence type="ECO:0000256" key="1">
    <source>
        <dbReference type="SAM" id="Coils"/>
    </source>
</evidence>
<proteinExistence type="predicted"/>
<gene>
    <name evidence="3" type="ordered locus">AALP_Aa4g205100</name>
</gene>